<proteinExistence type="predicted"/>
<gene>
    <name evidence="2" type="ORF">QLX08_003609</name>
</gene>
<dbReference type="Proteomes" id="UP001432146">
    <property type="component" value="Unassembled WGS sequence"/>
</dbReference>
<feature type="compositionally biased region" description="Basic and acidic residues" evidence="1">
    <location>
        <begin position="66"/>
        <end position="91"/>
    </location>
</feature>
<comment type="caution">
    <text evidence="2">The sequence shown here is derived from an EMBL/GenBank/DDBJ whole genome shotgun (WGS) entry which is preliminary data.</text>
</comment>
<dbReference type="EMBL" id="JAWNGG020000052">
    <property type="protein sequence ID" value="KAK9305355.1"/>
    <property type="molecule type" value="Genomic_DNA"/>
</dbReference>
<evidence type="ECO:0000256" key="1">
    <source>
        <dbReference type="SAM" id="MobiDB-lite"/>
    </source>
</evidence>
<protein>
    <submittedName>
        <fullName evidence="2">Uncharacterized protein</fullName>
    </submittedName>
</protein>
<sequence>MRVDQLGSPATRGSLTEKCRESRTVGRVRPAAKTEFVPALYASHLRGHDAKPTKTDGYTDASGGGETRHEERGGRQGRSRDAPRGRADATT</sequence>
<dbReference type="AlphaFoldDB" id="A0AAW1A605"/>
<accession>A0AAW1A605</accession>
<reference evidence="2 3" key="1">
    <citation type="submission" date="2024-05" db="EMBL/GenBank/DDBJ databases">
        <title>The nuclear and mitochondrial genome assemblies of Tetragonisca angustula (Apidae: Meliponini), a tiny yet remarkable pollinator in the Neotropics.</title>
        <authorList>
            <person name="Ferrari R."/>
            <person name="Ricardo P.C."/>
            <person name="Dias F.C."/>
            <person name="Araujo N.S."/>
            <person name="Soares D.O."/>
            <person name="Zhou Q.-S."/>
            <person name="Zhu C.-D."/>
            <person name="Coutinho L."/>
            <person name="Airas M.C."/>
            <person name="Batista T.M."/>
        </authorList>
    </citation>
    <scope>NUCLEOTIDE SEQUENCE [LARGE SCALE GENOMIC DNA]</scope>
    <source>
        <strain evidence="2">ASF017062</strain>
        <tissue evidence="2">Abdomen</tissue>
    </source>
</reference>
<keyword evidence="3" id="KW-1185">Reference proteome</keyword>
<feature type="compositionally biased region" description="Basic and acidic residues" evidence="1">
    <location>
        <begin position="15"/>
        <end position="24"/>
    </location>
</feature>
<feature type="region of interest" description="Disordered" evidence="1">
    <location>
        <begin position="1"/>
        <end position="30"/>
    </location>
</feature>
<evidence type="ECO:0000313" key="3">
    <source>
        <dbReference type="Proteomes" id="UP001432146"/>
    </source>
</evidence>
<name>A0AAW1A605_9HYME</name>
<organism evidence="2 3">
    <name type="scientific">Tetragonisca angustula</name>
    <dbReference type="NCBI Taxonomy" id="166442"/>
    <lineage>
        <taxon>Eukaryota</taxon>
        <taxon>Metazoa</taxon>
        <taxon>Ecdysozoa</taxon>
        <taxon>Arthropoda</taxon>
        <taxon>Hexapoda</taxon>
        <taxon>Insecta</taxon>
        <taxon>Pterygota</taxon>
        <taxon>Neoptera</taxon>
        <taxon>Endopterygota</taxon>
        <taxon>Hymenoptera</taxon>
        <taxon>Apocrita</taxon>
        <taxon>Aculeata</taxon>
        <taxon>Apoidea</taxon>
        <taxon>Anthophila</taxon>
        <taxon>Apidae</taxon>
        <taxon>Tetragonisca</taxon>
    </lineage>
</organism>
<evidence type="ECO:0000313" key="2">
    <source>
        <dbReference type="EMBL" id="KAK9305355.1"/>
    </source>
</evidence>
<feature type="region of interest" description="Disordered" evidence="1">
    <location>
        <begin position="43"/>
        <end position="91"/>
    </location>
</feature>